<evidence type="ECO:0008006" key="4">
    <source>
        <dbReference type="Google" id="ProtNLM"/>
    </source>
</evidence>
<proteinExistence type="predicted"/>
<dbReference type="AlphaFoldDB" id="A0AAW0FNB8"/>
<protein>
    <recommendedName>
        <fullName evidence="4">F-box domain-containing protein</fullName>
    </recommendedName>
</protein>
<evidence type="ECO:0000313" key="2">
    <source>
        <dbReference type="EMBL" id="KAK7681637.1"/>
    </source>
</evidence>
<accession>A0AAW0FNB8</accession>
<gene>
    <name evidence="2" type="ORF">QCA50_015371</name>
</gene>
<evidence type="ECO:0000313" key="3">
    <source>
        <dbReference type="Proteomes" id="UP001385951"/>
    </source>
</evidence>
<comment type="caution">
    <text evidence="2">The sequence shown here is derived from an EMBL/GenBank/DDBJ whole genome shotgun (WGS) entry which is preliminary data.</text>
</comment>
<dbReference type="Proteomes" id="UP001385951">
    <property type="component" value="Unassembled WGS sequence"/>
</dbReference>
<feature type="region of interest" description="Disordered" evidence="1">
    <location>
        <begin position="545"/>
        <end position="567"/>
    </location>
</feature>
<reference evidence="2 3" key="1">
    <citation type="submission" date="2022-09" db="EMBL/GenBank/DDBJ databases">
        <authorList>
            <person name="Palmer J.M."/>
        </authorList>
    </citation>
    <scope>NUCLEOTIDE SEQUENCE [LARGE SCALE GENOMIC DNA]</scope>
    <source>
        <strain evidence="2 3">DSM 7382</strain>
    </source>
</reference>
<sequence length="567" mass="64422">MLSGTIPYPPTSRVLSIAELVTVICHCSTDPTLASLACVNRSFKDAALPVLWYKQEGLVPLAHCFGCLVEEKLRPGQKDTPHPNPSSTIDMRGYNRKRILKMIKQSSEEEWKRVFHYAKMIRCLKRARKLTQVIDESVLYAMFSFADGLFLPNIHHLEWPLSDGQPDVSMYLSNFVTPSLKHIEMCEPFRATKVAMDSLRVCRCLKKVDIGAVTHTGALIPLRQILLQSPQLNYFTFAFSIEPSHLNILGSMNDLRELHIDLSKPYDWSRLLPATSMFPVLNKLGLQFENVRQGADFLDAVFLPCVETVRFHFKDRTFPQPTMVERFADSIATHFSKDTLRSIFISSRCPSRSPWNTNNAIQPPFLTPFLSLPNVYNFTIEANWCYDLDNEFLRTIAVAWPQLSSLTIDPSASWPPSADCRITLHSLLPFVEHCPNINSISCHIEGIAPSAYERGGPTDIDDYRQRIRTDALDTISVGDSRVTDIENAAVFISKLCPYLGMIYAWEDLWFGDDESSSHSDDWNSVQCWAKRLAVIRHQERKRVHEEYCDGDTSSESACDDDISSHSD</sequence>
<evidence type="ECO:0000256" key="1">
    <source>
        <dbReference type="SAM" id="MobiDB-lite"/>
    </source>
</evidence>
<organism evidence="2 3">
    <name type="scientific">Cerrena zonata</name>
    <dbReference type="NCBI Taxonomy" id="2478898"/>
    <lineage>
        <taxon>Eukaryota</taxon>
        <taxon>Fungi</taxon>
        <taxon>Dikarya</taxon>
        <taxon>Basidiomycota</taxon>
        <taxon>Agaricomycotina</taxon>
        <taxon>Agaricomycetes</taxon>
        <taxon>Polyporales</taxon>
        <taxon>Cerrenaceae</taxon>
        <taxon>Cerrena</taxon>
    </lineage>
</organism>
<dbReference type="EMBL" id="JASBNA010000040">
    <property type="protein sequence ID" value="KAK7681637.1"/>
    <property type="molecule type" value="Genomic_DNA"/>
</dbReference>
<dbReference type="InterPro" id="IPR032675">
    <property type="entry name" value="LRR_dom_sf"/>
</dbReference>
<keyword evidence="3" id="KW-1185">Reference proteome</keyword>
<dbReference type="Gene3D" id="3.80.10.10">
    <property type="entry name" value="Ribonuclease Inhibitor"/>
    <property type="match status" value="1"/>
</dbReference>
<name>A0AAW0FNB8_9APHY</name>